<organism evidence="3 4">
    <name type="scientific">Nesidiocoris tenuis</name>
    <dbReference type="NCBI Taxonomy" id="355587"/>
    <lineage>
        <taxon>Eukaryota</taxon>
        <taxon>Metazoa</taxon>
        <taxon>Ecdysozoa</taxon>
        <taxon>Arthropoda</taxon>
        <taxon>Hexapoda</taxon>
        <taxon>Insecta</taxon>
        <taxon>Pterygota</taxon>
        <taxon>Neoptera</taxon>
        <taxon>Paraneoptera</taxon>
        <taxon>Hemiptera</taxon>
        <taxon>Heteroptera</taxon>
        <taxon>Panheteroptera</taxon>
        <taxon>Cimicomorpha</taxon>
        <taxon>Miridae</taxon>
        <taxon>Dicyphina</taxon>
        <taxon>Nesidiocoris</taxon>
    </lineage>
</organism>
<feature type="coiled-coil region" evidence="1">
    <location>
        <begin position="310"/>
        <end position="365"/>
    </location>
</feature>
<dbReference type="OrthoDB" id="10641934at2759"/>
<accession>A0A6H5HF78</accession>
<keyword evidence="1" id="KW-0175">Coiled coil</keyword>
<keyword evidence="4" id="KW-1185">Reference proteome</keyword>
<evidence type="ECO:0000313" key="4">
    <source>
        <dbReference type="Proteomes" id="UP000479000"/>
    </source>
</evidence>
<feature type="compositionally biased region" description="Polar residues" evidence="2">
    <location>
        <begin position="29"/>
        <end position="39"/>
    </location>
</feature>
<evidence type="ECO:0000313" key="3">
    <source>
        <dbReference type="EMBL" id="CAB0014978.1"/>
    </source>
</evidence>
<feature type="region of interest" description="Disordered" evidence="2">
    <location>
        <begin position="1"/>
        <end position="48"/>
    </location>
</feature>
<name>A0A6H5HF78_9HEMI</name>
<dbReference type="EMBL" id="CADCXU010028255">
    <property type="protein sequence ID" value="CAB0014978.1"/>
    <property type="molecule type" value="Genomic_DNA"/>
</dbReference>
<protein>
    <submittedName>
        <fullName evidence="3">Uncharacterized protein</fullName>
    </submittedName>
</protein>
<proteinExistence type="predicted"/>
<reference evidence="3 4" key="1">
    <citation type="submission" date="2020-02" db="EMBL/GenBank/DDBJ databases">
        <authorList>
            <person name="Ferguson B K."/>
        </authorList>
    </citation>
    <scope>NUCLEOTIDE SEQUENCE [LARGE SCALE GENOMIC DNA]</scope>
</reference>
<dbReference type="Proteomes" id="UP000479000">
    <property type="component" value="Unassembled WGS sequence"/>
</dbReference>
<evidence type="ECO:0000256" key="2">
    <source>
        <dbReference type="SAM" id="MobiDB-lite"/>
    </source>
</evidence>
<dbReference type="AlphaFoldDB" id="A0A6H5HF78"/>
<sequence>MSQDFPDEAISAEFRSAGGENEGKLAQAQVPSAKSSSDPQENRADQPIKTTEDTLDAMEFRQSIANWFGPKGFNAMRSFFRSSVLNTLQFEKIGQKHKKRSNFEIAIALLMADHLMSAGCNFTMSVFIAEVLKPLAHQHQIVKILIQRIGRSAIFERILSKEDVSFVLTSLNIDSFSESGVGVLNSYCHGDGLDLLSVLLKPNPPVQDLSLQRGNSFKDDVTAAYSEGIREEVEKFRCWFAEFSSQFADTTMTLREMCRVIRGRSSSKLVEAVKADIEFRLEYSLLTWHDLLGNHDGKVSKLWDKVSSIVDEQLREKDEERRKLAVYAKQLDSLRREMNVKLDAVRNYENILKAKENALNELFGENLIFRDEKETNFHGERGDFVKYSNSIGARCDRRRFPAGDFSTGFDESQNGKFSIAGKSNLSEENDRLKFESRQQRLKIDVLTRRCTALELALGKNTAAARSGGLRGTPGTAGLCPTETTARTLCRTLHSAWRTLRARVNLLSTESQET</sequence>
<evidence type="ECO:0000256" key="1">
    <source>
        <dbReference type="SAM" id="Coils"/>
    </source>
</evidence>
<gene>
    <name evidence="3" type="ORF">NTEN_LOCUS19378</name>
</gene>